<comment type="catalytic activity">
    <reaction evidence="10">
        <text>L-tyrosine + O2 = L-dopaquinone + H2O</text>
        <dbReference type="Rhea" id="RHEA:18117"/>
        <dbReference type="ChEBI" id="CHEBI:15377"/>
        <dbReference type="ChEBI" id="CHEBI:15379"/>
        <dbReference type="ChEBI" id="CHEBI:57924"/>
        <dbReference type="ChEBI" id="CHEBI:58315"/>
        <dbReference type="EC" id="1.14.18.1"/>
    </reaction>
</comment>
<dbReference type="PIRSF" id="PIRSF000340">
    <property type="entry name" value="MPO_fungal"/>
    <property type="match status" value="1"/>
</dbReference>
<dbReference type="PANTHER" id="PTHR11474:SF76">
    <property type="entry name" value="SHKT DOMAIN-CONTAINING PROTEIN"/>
    <property type="match status" value="1"/>
</dbReference>
<dbReference type="Proteomes" id="UP000308652">
    <property type="component" value="Unassembled WGS sequence"/>
</dbReference>
<dbReference type="SUPFAM" id="SSF48056">
    <property type="entry name" value="Di-copper centre-containing domain"/>
    <property type="match status" value="1"/>
</dbReference>
<dbReference type="InterPro" id="IPR050316">
    <property type="entry name" value="Tyrosinase/Hemocyanin"/>
</dbReference>
<reference evidence="14 15" key="1">
    <citation type="journal article" date="2019" name="Nat. Ecol. Evol.">
        <title>Megaphylogeny resolves global patterns of mushroom evolution.</title>
        <authorList>
            <person name="Varga T."/>
            <person name="Krizsan K."/>
            <person name="Foldi C."/>
            <person name="Dima B."/>
            <person name="Sanchez-Garcia M."/>
            <person name="Sanchez-Ramirez S."/>
            <person name="Szollosi G.J."/>
            <person name="Szarkandi J.G."/>
            <person name="Papp V."/>
            <person name="Albert L."/>
            <person name="Andreopoulos W."/>
            <person name="Angelini C."/>
            <person name="Antonin V."/>
            <person name="Barry K.W."/>
            <person name="Bougher N.L."/>
            <person name="Buchanan P."/>
            <person name="Buyck B."/>
            <person name="Bense V."/>
            <person name="Catcheside P."/>
            <person name="Chovatia M."/>
            <person name="Cooper J."/>
            <person name="Damon W."/>
            <person name="Desjardin D."/>
            <person name="Finy P."/>
            <person name="Geml J."/>
            <person name="Haridas S."/>
            <person name="Hughes K."/>
            <person name="Justo A."/>
            <person name="Karasinski D."/>
            <person name="Kautmanova I."/>
            <person name="Kiss B."/>
            <person name="Kocsube S."/>
            <person name="Kotiranta H."/>
            <person name="LaButti K.M."/>
            <person name="Lechner B.E."/>
            <person name="Liimatainen K."/>
            <person name="Lipzen A."/>
            <person name="Lukacs Z."/>
            <person name="Mihaltcheva S."/>
            <person name="Morgado L.N."/>
            <person name="Niskanen T."/>
            <person name="Noordeloos M.E."/>
            <person name="Ohm R.A."/>
            <person name="Ortiz-Santana B."/>
            <person name="Ovrebo C."/>
            <person name="Racz N."/>
            <person name="Riley R."/>
            <person name="Savchenko A."/>
            <person name="Shiryaev A."/>
            <person name="Soop K."/>
            <person name="Spirin V."/>
            <person name="Szebenyi C."/>
            <person name="Tomsovsky M."/>
            <person name="Tulloss R.E."/>
            <person name="Uehling J."/>
            <person name="Grigoriev I.V."/>
            <person name="Vagvolgyi C."/>
            <person name="Papp T."/>
            <person name="Martin F.M."/>
            <person name="Miettinen O."/>
            <person name="Hibbett D.S."/>
            <person name="Nagy L.G."/>
        </authorList>
    </citation>
    <scope>NUCLEOTIDE SEQUENCE [LARGE SCALE GENOMIC DNA]</scope>
    <source>
        <strain evidence="14 15">CBS 166.37</strain>
    </source>
</reference>
<sequence length="612" mass="66828">MTDHFVISGITGAGAPNRREINDLVKDERQFSLYIQALQRMYDDSQDNTLSYFQVGGIHGLPFIPWDNSTGSQPFNPNAQWGGYCTHGSTLFPTWHRPYVMLVEQILHKHATDIAATYTVNQDAWKKSAADFRHPYWDWASKAVPPPEVISLAQVTITTPNGRRTAVNNPLVRYRFHPIHSSFRAPYNAWQTTLRQPNSTSRTATDNVARLRAVLSSAQSDITTGTFNMLTRVNTWAAFSSHTVGDGGSSSNSIEAIHDDLHVYVGGSGHMSNPAVAAFDPIFFLHHCNVDRLLSLWSALHPGVWVSKGDSEDGSFTMRAEIPVDVTTPLTPFWNAQTSFWASGQVGDTTKLGYTYPEFNGLDMGNTSAVQQAISLIVRRLYSAPTLGVFAAMQPASFAAIPESAKPTPLATSVDAGGEEDKLPGASARSINPPSNENDQFPLASFVQTPSAPEAELWEWTARIQFKKYELGGSFSVLLFLGTVPEDPEDWLVSPNFIGAHNAFVNTYAGQCENCRTQSELVNEGFVHLNGGIAQHSGLGSFSPDVVHPYLKDQLKWKVQKTDGEVAELESLEVSVVATPLSLPPGAIFPVPGAPQKHNGITHGQPGGCRHA</sequence>
<dbReference type="InterPro" id="IPR041640">
    <property type="entry name" value="Tyrosinase_C"/>
</dbReference>
<dbReference type="PROSITE" id="PS00497">
    <property type="entry name" value="TYROSINASE_1"/>
    <property type="match status" value="1"/>
</dbReference>
<dbReference type="InterPro" id="IPR016216">
    <property type="entry name" value="Monophenol_mOase_fun"/>
</dbReference>
<proteinExistence type="inferred from homology"/>
<dbReference type="PANTHER" id="PTHR11474">
    <property type="entry name" value="TYROSINASE FAMILY MEMBER"/>
    <property type="match status" value="1"/>
</dbReference>
<evidence type="ECO:0000313" key="15">
    <source>
        <dbReference type="Proteomes" id="UP000308652"/>
    </source>
</evidence>
<dbReference type="STRING" id="68775.A0A5C3M099"/>
<evidence type="ECO:0000256" key="2">
    <source>
        <dbReference type="ARBA" id="ARBA00009928"/>
    </source>
</evidence>
<dbReference type="PRINTS" id="PR00092">
    <property type="entry name" value="TYROSINASE"/>
</dbReference>
<evidence type="ECO:0000256" key="7">
    <source>
        <dbReference type="ARBA" id="ARBA00023033"/>
    </source>
</evidence>
<evidence type="ECO:0000256" key="11">
    <source>
        <dbReference type="SAM" id="MobiDB-lite"/>
    </source>
</evidence>
<dbReference type="Gene3D" id="1.10.1280.10">
    <property type="entry name" value="Di-copper center containing domain from catechol oxidase"/>
    <property type="match status" value="1"/>
</dbReference>
<evidence type="ECO:0000259" key="12">
    <source>
        <dbReference type="PROSITE" id="PS00497"/>
    </source>
</evidence>
<feature type="region of interest" description="Disordered" evidence="11">
    <location>
        <begin position="407"/>
        <end position="435"/>
    </location>
</feature>
<feature type="region of interest" description="Disordered" evidence="11">
    <location>
        <begin position="593"/>
        <end position="612"/>
    </location>
</feature>
<dbReference type="InterPro" id="IPR002227">
    <property type="entry name" value="Tyrosinase_Cu-bd"/>
</dbReference>
<dbReference type="OrthoDB" id="6132182at2759"/>
<dbReference type="InterPro" id="IPR008922">
    <property type="entry name" value="Di-copper_centre_dom_sf"/>
</dbReference>
<dbReference type="AlphaFoldDB" id="A0A5C3M099"/>
<feature type="domain" description="Tyrosinase copper-binding" evidence="13">
    <location>
        <begin position="280"/>
        <end position="291"/>
    </location>
</feature>
<feature type="domain" description="Tyrosinase copper-binding" evidence="12">
    <location>
        <begin position="87"/>
        <end position="104"/>
    </location>
</feature>
<organism evidence="14 15">
    <name type="scientific">Crucibulum laeve</name>
    <dbReference type="NCBI Taxonomy" id="68775"/>
    <lineage>
        <taxon>Eukaryota</taxon>
        <taxon>Fungi</taxon>
        <taxon>Dikarya</taxon>
        <taxon>Basidiomycota</taxon>
        <taxon>Agaricomycotina</taxon>
        <taxon>Agaricomycetes</taxon>
        <taxon>Agaricomycetidae</taxon>
        <taxon>Agaricales</taxon>
        <taxon>Agaricineae</taxon>
        <taxon>Nidulariaceae</taxon>
        <taxon>Crucibulum</taxon>
    </lineage>
</organism>
<keyword evidence="6" id="KW-0186">Copper</keyword>
<dbReference type="Pfam" id="PF18132">
    <property type="entry name" value="Tyrosinase_C"/>
    <property type="match status" value="1"/>
</dbReference>
<keyword evidence="5" id="KW-0560">Oxidoreductase</keyword>
<keyword evidence="4" id="KW-0479">Metal-binding</keyword>
<evidence type="ECO:0000259" key="13">
    <source>
        <dbReference type="PROSITE" id="PS00498"/>
    </source>
</evidence>
<evidence type="ECO:0000256" key="8">
    <source>
        <dbReference type="ARBA" id="ARBA00023101"/>
    </source>
</evidence>
<gene>
    <name evidence="14" type="ORF">BDQ12DRAFT_111409</name>
</gene>
<accession>A0A5C3M099</accession>
<dbReference type="Gene3D" id="2.60.310.20">
    <property type="match status" value="1"/>
</dbReference>
<evidence type="ECO:0000256" key="6">
    <source>
        <dbReference type="ARBA" id="ARBA00023008"/>
    </source>
</evidence>
<evidence type="ECO:0000256" key="5">
    <source>
        <dbReference type="ARBA" id="ARBA00023002"/>
    </source>
</evidence>
<protein>
    <recommendedName>
        <fullName evidence="3">tyrosinase</fullName>
        <ecNumber evidence="3">1.14.18.1</ecNumber>
    </recommendedName>
</protein>
<evidence type="ECO:0000256" key="1">
    <source>
        <dbReference type="ARBA" id="ARBA00001973"/>
    </source>
</evidence>
<dbReference type="EMBL" id="ML213603">
    <property type="protein sequence ID" value="TFK38415.1"/>
    <property type="molecule type" value="Genomic_DNA"/>
</dbReference>
<dbReference type="PROSITE" id="PS00498">
    <property type="entry name" value="TYROSINASE_2"/>
    <property type="match status" value="1"/>
</dbReference>
<name>A0A5C3M099_9AGAR</name>
<dbReference type="GO" id="GO:0004503">
    <property type="term" value="F:tyrosinase activity"/>
    <property type="evidence" value="ECO:0007669"/>
    <property type="project" value="UniProtKB-EC"/>
</dbReference>
<dbReference type="EC" id="1.14.18.1" evidence="3"/>
<comment type="catalytic activity">
    <reaction evidence="9">
        <text>2 L-dopa + O2 = 2 L-dopaquinone + 2 H2O</text>
        <dbReference type="Rhea" id="RHEA:34287"/>
        <dbReference type="ChEBI" id="CHEBI:15377"/>
        <dbReference type="ChEBI" id="CHEBI:15379"/>
        <dbReference type="ChEBI" id="CHEBI:57504"/>
        <dbReference type="ChEBI" id="CHEBI:57924"/>
        <dbReference type="EC" id="1.14.18.1"/>
    </reaction>
</comment>
<dbReference type="FunFam" id="1.10.1280.10:FF:000021">
    <property type="entry name" value="Tyrosinase"/>
    <property type="match status" value="1"/>
</dbReference>
<keyword evidence="8" id="KW-0470">Melanin biosynthesis</keyword>
<dbReference type="GO" id="GO:0046872">
    <property type="term" value="F:metal ion binding"/>
    <property type="evidence" value="ECO:0007669"/>
    <property type="project" value="UniProtKB-KW"/>
</dbReference>
<evidence type="ECO:0000256" key="4">
    <source>
        <dbReference type="ARBA" id="ARBA00022723"/>
    </source>
</evidence>
<keyword evidence="7" id="KW-0503">Monooxygenase</keyword>
<comment type="cofactor">
    <cofactor evidence="1">
        <name>Cu(2+)</name>
        <dbReference type="ChEBI" id="CHEBI:29036"/>
    </cofactor>
</comment>
<evidence type="ECO:0000256" key="3">
    <source>
        <dbReference type="ARBA" id="ARBA00011906"/>
    </source>
</evidence>
<evidence type="ECO:0000256" key="9">
    <source>
        <dbReference type="ARBA" id="ARBA00048233"/>
    </source>
</evidence>
<evidence type="ECO:0000313" key="14">
    <source>
        <dbReference type="EMBL" id="TFK38415.1"/>
    </source>
</evidence>
<evidence type="ECO:0000256" key="10">
    <source>
        <dbReference type="ARBA" id="ARBA00048881"/>
    </source>
</evidence>
<dbReference type="Pfam" id="PF00264">
    <property type="entry name" value="Tyrosinase"/>
    <property type="match status" value="1"/>
</dbReference>
<dbReference type="GO" id="GO:0042438">
    <property type="term" value="P:melanin biosynthetic process"/>
    <property type="evidence" value="ECO:0007669"/>
    <property type="project" value="UniProtKB-KW"/>
</dbReference>
<comment type="similarity">
    <text evidence="2">Belongs to the tyrosinase family.</text>
</comment>
<keyword evidence="15" id="KW-1185">Reference proteome</keyword>